<evidence type="ECO:0000256" key="2">
    <source>
        <dbReference type="ARBA" id="ARBA00022679"/>
    </source>
</evidence>
<reference evidence="5 6" key="1">
    <citation type="submission" date="2020-10" db="EMBL/GenBank/DDBJ databases">
        <title>Sequencing the genomes of 1000 actinobacteria strains.</title>
        <authorList>
            <person name="Klenk H.-P."/>
        </authorList>
    </citation>
    <scope>NUCLEOTIDE SEQUENCE [LARGE SCALE GENOMIC DNA]</scope>
    <source>
        <strain evidence="5 6">DSM 46744</strain>
    </source>
</reference>
<name>A0ABR9JMI5_9ACTN</name>
<keyword evidence="6" id="KW-1185">Reference proteome</keyword>
<dbReference type="EMBL" id="JADBDZ010000001">
    <property type="protein sequence ID" value="MBE1531767.1"/>
    <property type="molecule type" value="Genomic_DNA"/>
</dbReference>
<feature type="domain" description="Glycosyltransferase subfamily 4-like N-terminal" evidence="4">
    <location>
        <begin position="14"/>
        <end position="183"/>
    </location>
</feature>
<feature type="compositionally biased region" description="Low complexity" evidence="3">
    <location>
        <begin position="322"/>
        <end position="335"/>
    </location>
</feature>
<feature type="region of interest" description="Disordered" evidence="3">
    <location>
        <begin position="318"/>
        <end position="339"/>
    </location>
</feature>
<dbReference type="PANTHER" id="PTHR45947:SF3">
    <property type="entry name" value="SULFOQUINOVOSYL TRANSFERASE SQD2"/>
    <property type="match status" value="1"/>
</dbReference>
<evidence type="ECO:0000256" key="3">
    <source>
        <dbReference type="SAM" id="MobiDB-lite"/>
    </source>
</evidence>
<gene>
    <name evidence="5" type="ORF">H4W34_001600</name>
</gene>
<organism evidence="5 6">
    <name type="scientific">Actinomadura algeriensis</name>
    <dbReference type="NCBI Taxonomy" id="1679523"/>
    <lineage>
        <taxon>Bacteria</taxon>
        <taxon>Bacillati</taxon>
        <taxon>Actinomycetota</taxon>
        <taxon>Actinomycetes</taxon>
        <taxon>Streptosporangiales</taxon>
        <taxon>Thermomonosporaceae</taxon>
        <taxon>Actinomadura</taxon>
    </lineage>
</organism>
<accession>A0ABR9JMI5</accession>
<keyword evidence="2" id="KW-0808">Transferase</keyword>
<dbReference type="PANTHER" id="PTHR45947">
    <property type="entry name" value="SULFOQUINOVOSYL TRANSFERASE SQD2"/>
    <property type="match status" value="1"/>
</dbReference>
<dbReference type="Pfam" id="PF13439">
    <property type="entry name" value="Glyco_transf_4"/>
    <property type="match status" value="1"/>
</dbReference>
<keyword evidence="1" id="KW-0328">Glycosyltransferase</keyword>
<dbReference type="RefSeq" id="WP_318783985.1">
    <property type="nucleotide sequence ID" value="NZ_JADBDZ010000001.1"/>
</dbReference>
<evidence type="ECO:0000256" key="1">
    <source>
        <dbReference type="ARBA" id="ARBA00022676"/>
    </source>
</evidence>
<protein>
    <submittedName>
        <fullName evidence="5">Glycosyltransferase involved in cell wall biosynthesis</fullName>
    </submittedName>
</protein>
<dbReference type="InterPro" id="IPR050194">
    <property type="entry name" value="Glycosyltransferase_grp1"/>
</dbReference>
<dbReference type="Gene3D" id="3.40.50.2000">
    <property type="entry name" value="Glycogen Phosphorylase B"/>
    <property type="match status" value="2"/>
</dbReference>
<dbReference type="Proteomes" id="UP000627838">
    <property type="component" value="Unassembled WGS sequence"/>
</dbReference>
<dbReference type="InterPro" id="IPR028098">
    <property type="entry name" value="Glyco_trans_4-like_N"/>
</dbReference>
<evidence type="ECO:0000313" key="6">
    <source>
        <dbReference type="Proteomes" id="UP000627838"/>
    </source>
</evidence>
<dbReference type="SUPFAM" id="SSF53756">
    <property type="entry name" value="UDP-Glycosyltransferase/glycogen phosphorylase"/>
    <property type="match status" value="1"/>
</dbReference>
<comment type="caution">
    <text evidence="5">The sequence shown here is derived from an EMBL/GenBank/DDBJ whole genome shotgun (WGS) entry which is preliminary data.</text>
</comment>
<evidence type="ECO:0000259" key="4">
    <source>
        <dbReference type="Pfam" id="PF13439"/>
    </source>
</evidence>
<proteinExistence type="predicted"/>
<dbReference type="Pfam" id="PF13692">
    <property type="entry name" value="Glyco_trans_1_4"/>
    <property type="match status" value="1"/>
</dbReference>
<evidence type="ECO:0000313" key="5">
    <source>
        <dbReference type="EMBL" id="MBE1531767.1"/>
    </source>
</evidence>
<feature type="region of interest" description="Disordered" evidence="3">
    <location>
        <begin position="381"/>
        <end position="405"/>
    </location>
</feature>
<sequence>MTRVLHVITGLEHGGAERQLALLLPHLHRPDAAHPPVTCEVVSLTRGGAVGAEIAATGVPVHELDMGGNRDLSALPRLVRLIRRGRYDVVHTHLYRACVYGRIAARLAGIGPGRPAPRIIATEHSLGDGHLEGRRTTRGVRALYLATERLGSLTVAVSPTVARRLHAWGVAPGRVAVVPNAVDAPAFAYDPARRAATRAALGIAPDEPVVGAVGRLVPTKRFDLLIEALARPALDAARLLVVGDGPQRDGLARLAAARGVEGRVILAGATADVAGALAAMDVFAAPSVQETFGLGVLEALAAGLPVLYTTCPALDDLPPGEAPGARRLPPAAGDDAPGDADRWSARLARLLASGARTRAAVPPAVARHAVAEQAARLARLYTGGPAGGQPGGADRPPSTREVIST</sequence>